<dbReference type="InterPro" id="IPR041099">
    <property type="entry name" value="FAS1_N"/>
</dbReference>
<reference evidence="2" key="1">
    <citation type="journal article" date="2020" name="Fungal Divers.">
        <title>Resolving the Mortierellaceae phylogeny through synthesis of multi-gene phylogenetics and phylogenomics.</title>
        <authorList>
            <person name="Vandepol N."/>
            <person name="Liber J."/>
            <person name="Desiro A."/>
            <person name="Na H."/>
            <person name="Kennedy M."/>
            <person name="Barry K."/>
            <person name="Grigoriev I.V."/>
            <person name="Miller A.N."/>
            <person name="O'Donnell K."/>
            <person name="Stajich J.E."/>
            <person name="Bonito G."/>
        </authorList>
    </citation>
    <scope>NUCLEOTIDE SEQUENCE</scope>
    <source>
        <strain evidence="2">NVP1</strain>
    </source>
</reference>
<sequence length="80" mass="8623">MTTTLQSNLTRPLALKQGSSEVSILVPADVWVAAEQLREEFLLSSTAESAAPAEEGAEDQAPEMALVARFLKFATDKSEQ</sequence>
<name>A0A9P5SGD0_9FUNG</name>
<evidence type="ECO:0000313" key="2">
    <source>
        <dbReference type="EMBL" id="KAF9328729.1"/>
    </source>
</evidence>
<organism evidence="2 3">
    <name type="scientific">Podila minutissima</name>
    <dbReference type="NCBI Taxonomy" id="64525"/>
    <lineage>
        <taxon>Eukaryota</taxon>
        <taxon>Fungi</taxon>
        <taxon>Fungi incertae sedis</taxon>
        <taxon>Mucoromycota</taxon>
        <taxon>Mortierellomycotina</taxon>
        <taxon>Mortierellomycetes</taxon>
        <taxon>Mortierellales</taxon>
        <taxon>Mortierellaceae</taxon>
        <taxon>Podila</taxon>
    </lineage>
</organism>
<dbReference type="EMBL" id="JAAAUY010000537">
    <property type="protein sequence ID" value="KAF9328729.1"/>
    <property type="molecule type" value="Genomic_DNA"/>
</dbReference>
<protein>
    <recommendedName>
        <fullName evidence="1">Fatty acid synthase subunit beta N-terminal domain-containing protein</fullName>
    </recommendedName>
</protein>
<evidence type="ECO:0000313" key="3">
    <source>
        <dbReference type="Proteomes" id="UP000696485"/>
    </source>
</evidence>
<dbReference type="AlphaFoldDB" id="A0A9P5SGD0"/>
<gene>
    <name evidence="2" type="ORF">BG006_008122</name>
</gene>
<dbReference type="Proteomes" id="UP000696485">
    <property type="component" value="Unassembled WGS sequence"/>
</dbReference>
<dbReference type="Pfam" id="PF17828">
    <property type="entry name" value="FAS_N"/>
    <property type="match status" value="1"/>
</dbReference>
<evidence type="ECO:0000259" key="1">
    <source>
        <dbReference type="Pfam" id="PF17828"/>
    </source>
</evidence>
<accession>A0A9P5SGD0</accession>
<dbReference type="Gene3D" id="1.20.1050.120">
    <property type="match status" value="1"/>
</dbReference>
<feature type="non-terminal residue" evidence="2">
    <location>
        <position position="80"/>
    </location>
</feature>
<keyword evidence="3" id="KW-1185">Reference proteome</keyword>
<feature type="domain" description="Fatty acid synthase subunit beta N-terminal" evidence="1">
    <location>
        <begin position="10"/>
        <end position="79"/>
    </location>
</feature>
<proteinExistence type="predicted"/>
<comment type="caution">
    <text evidence="2">The sequence shown here is derived from an EMBL/GenBank/DDBJ whole genome shotgun (WGS) entry which is preliminary data.</text>
</comment>